<reference evidence="1" key="1">
    <citation type="submission" date="2021-06" db="EMBL/GenBank/DDBJ databases">
        <authorList>
            <person name="Kallberg Y."/>
            <person name="Tangrot J."/>
            <person name="Rosling A."/>
        </authorList>
    </citation>
    <scope>NUCLEOTIDE SEQUENCE</scope>
    <source>
        <strain evidence="1">87-6 pot B 2015</strain>
    </source>
</reference>
<dbReference type="Proteomes" id="UP000789375">
    <property type="component" value="Unassembled WGS sequence"/>
</dbReference>
<comment type="caution">
    <text evidence="1">The sequence shown here is derived from an EMBL/GenBank/DDBJ whole genome shotgun (WGS) entry which is preliminary data.</text>
</comment>
<dbReference type="AlphaFoldDB" id="A0A9N9G1N0"/>
<keyword evidence="2" id="KW-1185">Reference proteome</keyword>
<evidence type="ECO:0000313" key="2">
    <source>
        <dbReference type="Proteomes" id="UP000789375"/>
    </source>
</evidence>
<accession>A0A9N9G1N0</accession>
<protein>
    <submittedName>
        <fullName evidence="1">15994_t:CDS:1</fullName>
    </submittedName>
</protein>
<dbReference type="EMBL" id="CAJVPP010001907">
    <property type="protein sequence ID" value="CAG8578405.1"/>
    <property type="molecule type" value="Genomic_DNA"/>
</dbReference>
<gene>
    <name evidence="1" type="ORF">FMOSSE_LOCUS7823</name>
</gene>
<name>A0A9N9G1N0_FUNMO</name>
<organism evidence="1 2">
    <name type="scientific">Funneliformis mosseae</name>
    <name type="common">Endomycorrhizal fungus</name>
    <name type="synonym">Glomus mosseae</name>
    <dbReference type="NCBI Taxonomy" id="27381"/>
    <lineage>
        <taxon>Eukaryota</taxon>
        <taxon>Fungi</taxon>
        <taxon>Fungi incertae sedis</taxon>
        <taxon>Mucoromycota</taxon>
        <taxon>Glomeromycotina</taxon>
        <taxon>Glomeromycetes</taxon>
        <taxon>Glomerales</taxon>
        <taxon>Glomeraceae</taxon>
        <taxon>Funneliformis</taxon>
    </lineage>
</organism>
<evidence type="ECO:0000313" key="1">
    <source>
        <dbReference type="EMBL" id="CAG8578405.1"/>
    </source>
</evidence>
<sequence>MDNSPSASCFTNFIEHSSQEETISKQVEFNNETLIIGEDRVIQSLKKLKEKLLDVFCKISTISELRYELIHNGHALE</sequence>
<proteinExistence type="predicted"/>